<dbReference type="Proteomes" id="UP000610303">
    <property type="component" value="Unassembled WGS sequence"/>
</dbReference>
<protein>
    <submittedName>
        <fullName evidence="2">Adhesin</fullName>
    </submittedName>
</protein>
<evidence type="ECO:0000259" key="1">
    <source>
        <dbReference type="Pfam" id="PF03756"/>
    </source>
</evidence>
<evidence type="ECO:0000313" key="3">
    <source>
        <dbReference type="Proteomes" id="UP000610303"/>
    </source>
</evidence>
<organism evidence="2 3">
    <name type="scientific">Agromyces mediolanus</name>
    <name type="common">Corynebacterium mediolanum</name>
    <dbReference type="NCBI Taxonomy" id="41986"/>
    <lineage>
        <taxon>Bacteria</taxon>
        <taxon>Bacillati</taxon>
        <taxon>Actinomycetota</taxon>
        <taxon>Actinomycetes</taxon>
        <taxon>Micrococcales</taxon>
        <taxon>Microbacteriaceae</taxon>
        <taxon>Agromyces</taxon>
    </lineage>
</organism>
<comment type="caution">
    <text evidence="2">The sequence shown here is derived from an EMBL/GenBank/DDBJ whole genome shotgun (WGS) entry which is preliminary data.</text>
</comment>
<dbReference type="InterPro" id="IPR005509">
    <property type="entry name" value="AfsA_hotdog_dom"/>
</dbReference>
<dbReference type="RefSeq" id="WP_268243563.1">
    <property type="nucleotide sequence ID" value="NZ_JBHRUK010000001.1"/>
</dbReference>
<accession>A0A918CKL2</accession>
<feature type="domain" description="A-factor biosynthesis hotdog" evidence="1">
    <location>
        <begin position="12"/>
        <end position="115"/>
    </location>
</feature>
<dbReference type="InterPro" id="IPR047757">
    <property type="entry name" value="AfsA-like"/>
</dbReference>
<evidence type="ECO:0000313" key="2">
    <source>
        <dbReference type="EMBL" id="GGR29009.1"/>
    </source>
</evidence>
<proteinExistence type="predicted"/>
<sequence length="295" mass="32285">MLSFDRTVPRRLVHRRSTSEVLPTDFVRWGEHEYIAALQWPRRHGYFEPELPGSALVTETVRQLTILACHEGFGVPLEHRFLMTGLGFALLRTPLAARAGSAAELHATVRATRLVRTPGGAFRSARFEISISEPTGGAVAAGHGDALVVGPAAYARLRGERAGTTPPLRRRGPLVPAAAVGRRLEQDVLLVDGDGALTLDVDRRHPVFYDHLLDHVPGAALIEACRQAARLEAADPRLELGRFEGEFDRIVEYDPPATVHATIRREQAAFEIRQGRRVAMRAEATLVSAGVPASR</sequence>
<feature type="domain" description="A-factor biosynthesis hotdog" evidence="1">
    <location>
        <begin position="179"/>
        <end position="235"/>
    </location>
</feature>
<dbReference type="Pfam" id="PF03756">
    <property type="entry name" value="AfsA"/>
    <property type="match status" value="2"/>
</dbReference>
<reference evidence="2" key="2">
    <citation type="submission" date="2020-09" db="EMBL/GenBank/DDBJ databases">
        <authorList>
            <person name="Sun Q."/>
            <person name="Ohkuma M."/>
        </authorList>
    </citation>
    <scope>NUCLEOTIDE SEQUENCE</scope>
    <source>
        <strain evidence="2">JCM 3346</strain>
    </source>
</reference>
<dbReference type="GO" id="GO:0016740">
    <property type="term" value="F:transferase activity"/>
    <property type="evidence" value="ECO:0007669"/>
    <property type="project" value="InterPro"/>
</dbReference>
<reference evidence="2" key="1">
    <citation type="journal article" date="2014" name="Int. J. Syst. Evol. Microbiol.">
        <title>Complete genome sequence of Corynebacterium casei LMG S-19264T (=DSM 44701T), isolated from a smear-ripened cheese.</title>
        <authorList>
            <consortium name="US DOE Joint Genome Institute (JGI-PGF)"/>
            <person name="Walter F."/>
            <person name="Albersmeier A."/>
            <person name="Kalinowski J."/>
            <person name="Ruckert C."/>
        </authorList>
    </citation>
    <scope>NUCLEOTIDE SEQUENCE</scope>
    <source>
        <strain evidence="2">JCM 3346</strain>
    </source>
</reference>
<keyword evidence="3" id="KW-1185">Reference proteome</keyword>
<dbReference type="AlphaFoldDB" id="A0A918CKL2"/>
<gene>
    <name evidence="2" type="ORF">GCM10010196_23600</name>
</gene>
<name>A0A918CKL2_AGRME</name>
<dbReference type="NCBIfam" id="NF041195">
    <property type="entry name" value="ScbA_BarX_GamBu"/>
    <property type="match status" value="1"/>
</dbReference>
<dbReference type="EMBL" id="BMRJ01000002">
    <property type="protein sequence ID" value="GGR29009.1"/>
    <property type="molecule type" value="Genomic_DNA"/>
</dbReference>